<keyword evidence="2" id="KW-0732">Signal</keyword>
<sequence>MPSFTTVAVASFFAIGAFARPAAQVEKRHGGGYCLSGDEAQQVATNYGNLIADYTDALADAALAPSFTDYSESVNSLINECPQGSAAHTLPLLSPSFTNRSSFELGQGQQAPINFYQLQMWHSCDTVIVRWETTNTANITNVRPVVGIITMETCEAPAGNQYPYYVDTVYSEFDAAAWLSNIRDAGFCPPANTTTAAASSAPVAAQPAATTGAAGGPAAGH</sequence>
<gene>
    <name evidence="4" type="ORF">LTR78_000452</name>
</gene>
<dbReference type="EMBL" id="JAUTXT010000001">
    <property type="protein sequence ID" value="KAK3680075.1"/>
    <property type="molecule type" value="Genomic_DNA"/>
</dbReference>
<feature type="compositionally biased region" description="Low complexity" evidence="1">
    <location>
        <begin position="199"/>
        <end position="212"/>
    </location>
</feature>
<comment type="caution">
    <text evidence="4">The sequence shown here is derived from an EMBL/GenBank/DDBJ whole genome shotgun (WGS) entry which is preliminary data.</text>
</comment>
<evidence type="ECO:0000313" key="4">
    <source>
        <dbReference type="EMBL" id="KAK3680075.1"/>
    </source>
</evidence>
<evidence type="ECO:0000256" key="1">
    <source>
        <dbReference type="SAM" id="MobiDB-lite"/>
    </source>
</evidence>
<feature type="domain" description="NTF2-like" evidence="3">
    <location>
        <begin position="34"/>
        <end position="183"/>
    </location>
</feature>
<keyword evidence="5" id="KW-1185">Reference proteome</keyword>
<reference evidence="4" key="1">
    <citation type="submission" date="2023-07" db="EMBL/GenBank/DDBJ databases">
        <title>Black Yeasts Isolated from many extreme environments.</title>
        <authorList>
            <person name="Coleine C."/>
            <person name="Stajich J.E."/>
            <person name="Selbmann L."/>
        </authorList>
    </citation>
    <scope>NUCLEOTIDE SEQUENCE</scope>
    <source>
        <strain evidence="4">CCFEE 5485</strain>
    </source>
</reference>
<evidence type="ECO:0000256" key="2">
    <source>
        <dbReference type="SAM" id="SignalP"/>
    </source>
</evidence>
<name>A0AAE1C6G9_9PEZI</name>
<evidence type="ECO:0000313" key="5">
    <source>
        <dbReference type="Proteomes" id="UP001274830"/>
    </source>
</evidence>
<dbReference type="Pfam" id="PF26534">
    <property type="entry name" value="NTF2_7"/>
    <property type="match status" value="1"/>
</dbReference>
<dbReference type="InterPro" id="IPR058645">
    <property type="entry name" value="NTF2-like_dom_7"/>
</dbReference>
<feature type="chain" id="PRO_5042022263" description="NTF2-like domain-containing protein" evidence="2">
    <location>
        <begin position="20"/>
        <end position="221"/>
    </location>
</feature>
<evidence type="ECO:0000259" key="3">
    <source>
        <dbReference type="Pfam" id="PF26534"/>
    </source>
</evidence>
<organism evidence="4 5">
    <name type="scientific">Recurvomyces mirabilis</name>
    <dbReference type="NCBI Taxonomy" id="574656"/>
    <lineage>
        <taxon>Eukaryota</taxon>
        <taxon>Fungi</taxon>
        <taxon>Dikarya</taxon>
        <taxon>Ascomycota</taxon>
        <taxon>Pezizomycotina</taxon>
        <taxon>Dothideomycetes</taxon>
        <taxon>Dothideomycetidae</taxon>
        <taxon>Mycosphaerellales</taxon>
        <taxon>Teratosphaeriaceae</taxon>
        <taxon>Recurvomyces</taxon>
    </lineage>
</organism>
<proteinExistence type="predicted"/>
<accession>A0AAE1C6G9</accession>
<feature type="signal peptide" evidence="2">
    <location>
        <begin position="1"/>
        <end position="19"/>
    </location>
</feature>
<protein>
    <recommendedName>
        <fullName evidence="3">NTF2-like domain-containing protein</fullName>
    </recommendedName>
</protein>
<dbReference type="AlphaFoldDB" id="A0AAE1C6G9"/>
<feature type="region of interest" description="Disordered" evidence="1">
    <location>
        <begin position="199"/>
        <end position="221"/>
    </location>
</feature>
<dbReference type="Proteomes" id="UP001274830">
    <property type="component" value="Unassembled WGS sequence"/>
</dbReference>